<evidence type="ECO:0000256" key="1">
    <source>
        <dbReference type="ARBA" id="ARBA00009437"/>
    </source>
</evidence>
<name>A0A1V2W2R4_9BURK</name>
<comment type="similarity">
    <text evidence="1">Belongs to the LysR transcriptional regulatory family.</text>
</comment>
<dbReference type="SUPFAM" id="SSF53850">
    <property type="entry name" value="Periplasmic binding protein-like II"/>
    <property type="match status" value="1"/>
</dbReference>
<protein>
    <submittedName>
        <fullName evidence="6">LysR family transcriptional regulator</fullName>
    </submittedName>
</protein>
<evidence type="ECO:0000259" key="5">
    <source>
        <dbReference type="PROSITE" id="PS50931"/>
    </source>
</evidence>
<dbReference type="InterPro" id="IPR050950">
    <property type="entry name" value="HTH-type_LysR_regulators"/>
</dbReference>
<dbReference type="EMBL" id="MUTJ01000063">
    <property type="protein sequence ID" value="ONU83148.1"/>
    <property type="molecule type" value="Genomic_DNA"/>
</dbReference>
<dbReference type="PANTHER" id="PTHR30419">
    <property type="entry name" value="HTH-TYPE TRANSCRIPTIONAL REGULATOR YBHD"/>
    <property type="match status" value="1"/>
</dbReference>
<dbReference type="FunFam" id="1.10.10.10:FF:000001">
    <property type="entry name" value="LysR family transcriptional regulator"/>
    <property type="match status" value="1"/>
</dbReference>
<dbReference type="SUPFAM" id="SSF46785">
    <property type="entry name" value="Winged helix' DNA-binding domain"/>
    <property type="match status" value="1"/>
</dbReference>
<dbReference type="Pfam" id="PF00126">
    <property type="entry name" value="HTH_1"/>
    <property type="match status" value="1"/>
</dbReference>
<dbReference type="OrthoDB" id="9133980at2"/>
<accession>A0A1V2W2R4</accession>
<feature type="domain" description="HTH lysR-type" evidence="5">
    <location>
        <begin position="1"/>
        <end position="58"/>
    </location>
</feature>
<dbReference type="Gene3D" id="1.10.10.10">
    <property type="entry name" value="Winged helix-like DNA-binding domain superfamily/Winged helix DNA-binding domain"/>
    <property type="match status" value="1"/>
</dbReference>
<dbReference type="Gene3D" id="3.40.190.290">
    <property type="match status" value="1"/>
</dbReference>
<dbReference type="Proteomes" id="UP000188543">
    <property type="component" value="Unassembled WGS sequence"/>
</dbReference>
<proteinExistence type="inferred from homology"/>
<sequence length="305" mass="33349">MDTRDLEYLLAVERHGSIGKAADALGLSQPALTKAVQRLEAQVGVTLFERTANGMTPTPAGARFVARAQRIALEFDDAMQEMRAIRGGEQGVVRVGYSPTVPNAFVLGACRQLIRERPAARLRLRCRLARELLDLLAAGELDLVVAPEPQQPDPALDTIALFDDRLTVLADAAHPLQRKRALTLADLADQEWLLPETTIPVRHRIDDAFRARGLPAPRLRVETDFGNTSLLQLLRGTSLLCVGGADALAQVTGLRTLDLRAGELELDRRIGAMHRAGAYVPPLAQRMIALLRESAAARADHHLRE</sequence>
<gene>
    <name evidence="6" type="ORF">A8E72_20195</name>
</gene>
<organism evidence="6 7">
    <name type="scientific">Burkholderia cenocepacia</name>
    <dbReference type="NCBI Taxonomy" id="95486"/>
    <lineage>
        <taxon>Bacteria</taxon>
        <taxon>Pseudomonadati</taxon>
        <taxon>Pseudomonadota</taxon>
        <taxon>Betaproteobacteria</taxon>
        <taxon>Burkholderiales</taxon>
        <taxon>Burkholderiaceae</taxon>
        <taxon>Burkholderia</taxon>
        <taxon>Burkholderia cepacia complex</taxon>
    </lineage>
</organism>
<keyword evidence="2" id="KW-0805">Transcription regulation</keyword>
<dbReference type="GO" id="GO:0005829">
    <property type="term" value="C:cytosol"/>
    <property type="evidence" value="ECO:0007669"/>
    <property type="project" value="TreeGrafter"/>
</dbReference>
<dbReference type="GO" id="GO:0003677">
    <property type="term" value="F:DNA binding"/>
    <property type="evidence" value="ECO:0007669"/>
    <property type="project" value="UniProtKB-KW"/>
</dbReference>
<comment type="caution">
    <text evidence="6">The sequence shown here is derived from an EMBL/GenBank/DDBJ whole genome shotgun (WGS) entry which is preliminary data.</text>
</comment>
<keyword evidence="3" id="KW-0238">DNA-binding</keyword>
<evidence type="ECO:0000313" key="6">
    <source>
        <dbReference type="EMBL" id="ONU83148.1"/>
    </source>
</evidence>
<dbReference type="RefSeq" id="WP_060267654.1">
    <property type="nucleotide sequence ID" value="NZ_CADETK010000013.1"/>
</dbReference>
<dbReference type="AlphaFoldDB" id="A0A1V2W2R4"/>
<dbReference type="InterPro" id="IPR036390">
    <property type="entry name" value="WH_DNA-bd_sf"/>
</dbReference>
<evidence type="ECO:0000256" key="2">
    <source>
        <dbReference type="ARBA" id="ARBA00023015"/>
    </source>
</evidence>
<dbReference type="PRINTS" id="PR00039">
    <property type="entry name" value="HTHLYSR"/>
</dbReference>
<dbReference type="InterPro" id="IPR036388">
    <property type="entry name" value="WH-like_DNA-bd_sf"/>
</dbReference>
<evidence type="ECO:0000256" key="3">
    <source>
        <dbReference type="ARBA" id="ARBA00023125"/>
    </source>
</evidence>
<dbReference type="PROSITE" id="PS50931">
    <property type="entry name" value="HTH_LYSR"/>
    <property type="match status" value="1"/>
</dbReference>
<dbReference type="InterPro" id="IPR005119">
    <property type="entry name" value="LysR_subst-bd"/>
</dbReference>
<evidence type="ECO:0000256" key="4">
    <source>
        <dbReference type="ARBA" id="ARBA00023163"/>
    </source>
</evidence>
<dbReference type="GeneID" id="56561301"/>
<dbReference type="Pfam" id="PF03466">
    <property type="entry name" value="LysR_substrate"/>
    <property type="match status" value="1"/>
</dbReference>
<evidence type="ECO:0000313" key="7">
    <source>
        <dbReference type="Proteomes" id="UP000188543"/>
    </source>
</evidence>
<dbReference type="GO" id="GO:0003700">
    <property type="term" value="F:DNA-binding transcription factor activity"/>
    <property type="evidence" value="ECO:0007669"/>
    <property type="project" value="InterPro"/>
</dbReference>
<keyword evidence="4" id="KW-0804">Transcription</keyword>
<dbReference type="InterPro" id="IPR000847">
    <property type="entry name" value="LysR_HTH_N"/>
</dbReference>
<reference evidence="6 7" key="1">
    <citation type="submission" date="2016-08" db="EMBL/GenBank/DDBJ databases">
        <authorList>
            <person name="Seilhamer J.J."/>
        </authorList>
    </citation>
    <scope>NUCLEOTIDE SEQUENCE [LARGE SCALE GENOMIC DNA]</scope>
    <source>
        <strain evidence="6 7">VC14762</strain>
    </source>
</reference>